<keyword evidence="13 20" id="KW-0249">Electron transport</keyword>
<dbReference type="GO" id="GO:0005886">
    <property type="term" value="C:plasma membrane"/>
    <property type="evidence" value="ECO:0007669"/>
    <property type="project" value="UniProtKB-SubCell"/>
</dbReference>
<comment type="catalytic activity">
    <reaction evidence="19 21">
        <text>4 Fe(II)-[cytochrome c] + O2 + 8 H(+)(in) = 4 Fe(III)-[cytochrome c] + 2 H2O + 4 H(+)(out)</text>
        <dbReference type="Rhea" id="RHEA:11436"/>
        <dbReference type="Rhea" id="RHEA-COMP:10350"/>
        <dbReference type="Rhea" id="RHEA-COMP:14399"/>
        <dbReference type="ChEBI" id="CHEBI:15377"/>
        <dbReference type="ChEBI" id="CHEBI:15378"/>
        <dbReference type="ChEBI" id="CHEBI:15379"/>
        <dbReference type="ChEBI" id="CHEBI:29033"/>
        <dbReference type="ChEBI" id="CHEBI:29034"/>
        <dbReference type="EC" id="7.1.1.9"/>
    </reaction>
</comment>
<feature type="transmembrane region" description="Helical" evidence="21">
    <location>
        <begin position="433"/>
        <end position="455"/>
    </location>
</feature>
<dbReference type="InterPro" id="IPR023616">
    <property type="entry name" value="Cyt_c_oxase-like_su1_dom"/>
</dbReference>
<feature type="transmembrane region" description="Helical" evidence="21">
    <location>
        <begin position="206"/>
        <end position="227"/>
    </location>
</feature>
<evidence type="ECO:0000256" key="5">
    <source>
        <dbReference type="ARBA" id="ARBA00015947"/>
    </source>
</evidence>
<dbReference type="GO" id="GO:0046872">
    <property type="term" value="F:metal ion binding"/>
    <property type="evidence" value="ECO:0007669"/>
    <property type="project" value="UniProtKB-KW"/>
</dbReference>
<feature type="transmembrane region" description="Helical" evidence="21">
    <location>
        <begin position="293"/>
        <end position="314"/>
    </location>
</feature>
<feature type="domain" description="Cytochrome oxidase subunit I profile" evidence="22">
    <location>
        <begin position="26"/>
        <end position="538"/>
    </location>
</feature>
<dbReference type="InterPro" id="IPR014241">
    <property type="entry name" value="Cyt_c_oxidase_su1_bac"/>
</dbReference>
<feature type="transmembrane region" description="Helical" evidence="21">
    <location>
        <begin position="125"/>
        <end position="145"/>
    </location>
</feature>
<dbReference type="STRING" id="1198245.SAMN05444858_11134"/>
<evidence type="ECO:0000256" key="14">
    <source>
        <dbReference type="ARBA" id="ARBA00022989"/>
    </source>
</evidence>
<evidence type="ECO:0000256" key="13">
    <source>
        <dbReference type="ARBA" id="ARBA00022982"/>
    </source>
</evidence>
<evidence type="ECO:0000256" key="4">
    <source>
        <dbReference type="ARBA" id="ARBA00012949"/>
    </source>
</evidence>
<protein>
    <recommendedName>
        <fullName evidence="5 21">Cytochrome c oxidase subunit 1</fullName>
        <ecNumber evidence="4 21">7.1.1.9</ecNumber>
    </recommendedName>
</protein>
<feature type="transmembrane region" description="Helical" evidence="21">
    <location>
        <begin position="170"/>
        <end position="194"/>
    </location>
</feature>
<reference evidence="23 24" key="1">
    <citation type="submission" date="2017-01" db="EMBL/GenBank/DDBJ databases">
        <authorList>
            <person name="Mah S.A."/>
            <person name="Swanson W.J."/>
            <person name="Moy G.W."/>
            <person name="Vacquier V.D."/>
        </authorList>
    </citation>
    <scope>NUCLEOTIDE SEQUENCE [LARGE SCALE GENOMIC DNA]</scope>
    <source>
        <strain evidence="23 24">DSM 45758</strain>
    </source>
</reference>
<dbReference type="Proteomes" id="UP000186004">
    <property type="component" value="Unassembled WGS sequence"/>
</dbReference>
<evidence type="ECO:0000256" key="21">
    <source>
        <dbReference type="RuleBase" id="RU363061"/>
    </source>
</evidence>
<keyword evidence="9 20" id="KW-0679">Respiratory chain</keyword>
<keyword evidence="7 21" id="KW-1003">Cell membrane</keyword>
<feature type="transmembrane region" description="Helical" evidence="21">
    <location>
        <begin position="326"/>
        <end position="350"/>
    </location>
</feature>
<dbReference type="PANTHER" id="PTHR10422">
    <property type="entry name" value="CYTOCHROME C OXIDASE SUBUNIT 1"/>
    <property type="match status" value="1"/>
</dbReference>
<dbReference type="RefSeq" id="WP_076471528.1">
    <property type="nucleotide sequence ID" value="NZ_FTNF01000011.1"/>
</dbReference>
<dbReference type="InterPro" id="IPR023615">
    <property type="entry name" value="Cyt_c_Oxase_su1_BS"/>
</dbReference>
<dbReference type="GO" id="GO:0004129">
    <property type="term" value="F:cytochrome-c oxidase activity"/>
    <property type="evidence" value="ECO:0007669"/>
    <property type="project" value="UniProtKB-EC"/>
</dbReference>
<keyword evidence="10 20" id="KW-0812">Transmembrane</keyword>
<keyword evidence="17 21" id="KW-0472">Membrane</keyword>
<dbReference type="GO" id="GO:0022904">
    <property type="term" value="P:respiratory electron transport chain"/>
    <property type="evidence" value="ECO:0007669"/>
    <property type="project" value="TreeGrafter"/>
</dbReference>
<keyword evidence="14 21" id="KW-1133">Transmembrane helix</keyword>
<dbReference type="Gene3D" id="1.10.287.70">
    <property type="match status" value="1"/>
</dbReference>
<evidence type="ECO:0000256" key="20">
    <source>
        <dbReference type="RuleBase" id="RU000370"/>
    </source>
</evidence>
<evidence type="ECO:0000259" key="22">
    <source>
        <dbReference type="PROSITE" id="PS50855"/>
    </source>
</evidence>
<keyword evidence="15 21" id="KW-0408">Iron</keyword>
<feature type="transmembrane region" description="Helical" evidence="21">
    <location>
        <begin position="45"/>
        <end position="63"/>
    </location>
</feature>
<feature type="transmembrane region" description="Helical" evidence="21">
    <location>
        <begin position="475"/>
        <end position="499"/>
    </location>
</feature>
<dbReference type="GO" id="GO:0015990">
    <property type="term" value="P:electron transport coupled proton transport"/>
    <property type="evidence" value="ECO:0007669"/>
    <property type="project" value="InterPro"/>
</dbReference>
<comment type="pathway">
    <text evidence="2 21">Energy metabolism; oxidative phosphorylation.</text>
</comment>
<dbReference type="NCBIfam" id="TIGR02891">
    <property type="entry name" value="CtaD_CoxA"/>
    <property type="match status" value="1"/>
</dbReference>
<dbReference type="PANTHER" id="PTHR10422:SF18">
    <property type="entry name" value="CYTOCHROME C OXIDASE SUBUNIT 1"/>
    <property type="match status" value="1"/>
</dbReference>
<evidence type="ECO:0000256" key="6">
    <source>
        <dbReference type="ARBA" id="ARBA00022448"/>
    </source>
</evidence>
<comment type="function">
    <text evidence="18 21">Cytochrome c oxidase is the component of the respiratory chain that catalyzes the reduction of oxygen to water. Subunits 1-3 form the functional core of the enzyme complex. CO I is the catalytic subunit of the enzyme. Electrons originating in cytochrome c are transferred via the copper A center of subunit 2 and heme A of subunit 1 to the bimetallic center formed by heme A3 and copper B.</text>
</comment>
<evidence type="ECO:0000256" key="12">
    <source>
        <dbReference type="ARBA" id="ARBA00022967"/>
    </source>
</evidence>
<keyword evidence="11 21" id="KW-0479">Metal-binding</keyword>
<feature type="transmembrane region" description="Helical" evidence="21">
    <location>
        <begin position="268"/>
        <end position="286"/>
    </location>
</feature>
<feature type="transmembrane region" description="Helical" evidence="21">
    <location>
        <begin position="399"/>
        <end position="421"/>
    </location>
</feature>
<proteinExistence type="inferred from homology"/>
<dbReference type="AlphaFoldDB" id="A0A1N7BIX9"/>
<keyword evidence="12" id="KW-1278">Translocase</keyword>
<comment type="subcellular location">
    <subcellularLocation>
        <location evidence="1 21">Cell membrane</location>
        <topology evidence="1 21">Multi-pass membrane protein</topology>
    </subcellularLocation>
</comment>
<evidence type="ECO:0000256" key="9">
    <source>
        <dbReference type="ARBA" id="ARBA00022660"/>
    </source>
</evidence>
<organism evidence="23 24">
    <name type="scientific">Micromonospora avicenniae</name>
    <dbReference type="NCBI Taxonomy" id="1198245"/>
    <lineage>
        <taxon>Bacteria</taxon>
        <taxon>Bacillati</taxon>
        <taxon>Actinomycetota</taxon>
        <taxon>Actinomycetes</taxon>
        <taxon>Micromonosporales</taxon>
        <taxon>Micromonosporaceae</taxon>
        <taxon>Micromonospora</taxon>
    </lineage>
</organism>
<dbReference type="CDD" id="cd01662">
    <property type="entry name" value="Ubiquinol_Oxidase_I"/>
    <property type="match status" value="1"/>
</dbReference>
<dbReference type="Gene3D" id="1.20.210.10">
    <property type="entry name" value="Cytochrome c oxidase-like, subunit I domain"/>
    <property type="match status" value="1"/>
</dbReference>
<evidence type="ECO:0000256" key="11">
    <source>
        <dbReference type="ARBA" id="ARBA00022723"/>
    </source>
</evidence>
<dbReference type="EMBL" id="FTNF01000011">
    <property type="protein sequence ID" value="SIR51317.1"/>
    <property type="molecule type" value="Genomic_DNA"/>
</dbReference>
<dbReference type="InterPro" id="IPR000883">
    <property type="entry name" value="Cyt_C_Oxase_1"/>
</dbReference>
<keyword evidence="16 21" id="KW-0186">Copper</keyword>
<dbReference type="GO" id="GO:0020037">
    <property type="term" value="F:heme binding"/>
    <property type="evidence" value="ECO:0007669"/>
    <property type="project" value="InterPro"/>
</dbReference>
<keyword evidence="24" id="KW-1185">Reference proteome</keyword>
<dbReference type="PROSITE" id="PS00077">
    <property type="entry name" value="COX1_CUB"/>
    <property type="match status" value="1"/>
</dbReference>
<evidence type="ECO:0000313" key="24">
    <source>
        <dbReference type="Proteomes" id="UP000186004"/>
    </source>
</evidence>
<dbReference type="OrthoDB" id="9803294at2"/>
<dbReference type="PROSITE" id="PS50855">
    <property type="entry name" value="COX1"/>
    <property type="match status" value="1"/>
</dbReference>
<dbReference type="UniPathway" id="UPA00705"/>
<evidence type="ECO:0000256" key="17">
    <source>
        <dbReference type="ARBA" id="ARBA00023136"/>
    </source>
</evidence>
<feature type="transmembrane region" description="Helical" evidence="21">
    <location>
        <begin position="362"/>
        <end position="387"/>
    </location>
</feature>
<evidence type="ECO:0000256" key="19">
    <source>
        <dbReference type="ARBA" id="ARBA00047816"/>
    </source>
</evidence>
<accession>A0A1N7BIX9</accession>
<keyword evidence="6 20" id="KW-0813">Transport</keyword>
<evidence type="ECO:0000313" key="23">
    <source>
        <dbReference type="EMBL" id="SIR51317.1"/>
    </source>
</evidence>
<evidence type="ECO:0000256" key="16">
    <source>
        <dbReference type="ARBA" id="ARBA00023008"/>
    </source>
</evidence>
<sequence length="642" mass="71529">MSTTTAPSPGAGQEDLARLEAHWGERASLRSWFSTVDHKRIGRRYLVTASLFFVLAGTSALAMRTQLARPESNLLSPEEYNQLFTMHGTAMIFLFATPMLFGFGNYLVPLMIGSRDMAFPKLNAFGYWVFLFAGLFMWASLPFGAAPNGGWFAYVPLTDDRNTPGLHMDVYTLGLLFLGIATTAGSINFIVTALKLRAPGMSLNRVPLFVWAIVATAFMVIFALPALNLDNAMLFLDRRFGTHFFDPEAAGNVLLWQHLFWIFGHPDVYIIVMPALGIVSAVLPAFTRRGVVGYVLIVLAIVSIAIISFGVWVHHMFATGLPHLSYSFFSAASTIITIPSGIQIFAWLATMMLGRLVVRVPLLFLVGFIVTFVLGGLTGAMFALTAFDQQVTDSYFVVAHFHYVLIGGAVFPILAAIYYWLPKMTGRMYHEGLGKWAFWLFFTGMQVAFFPMHLSGLFGMPRRVYTYRDEPGWDVWNMVSTIGAYILAVGLLLVLIGVVHAIRRGRPAPPDPWCGDTLEWSTESPPRPYNFPVLPQVHSLHPTWDQPSRSSMAEDATPDRILADGRRTLFTSELDGRRERVVEMPEASLQPLLLALAMLVFFTAMLFAWYPFAVAAAVAVAVIIAWWLWPPRRPEEELGVAR</sequence>
<evidence type="ECO:0000256" key="10">
    <source>
        <dbReference type="ARBA" id="ARBA00022692"/>
    </source>
</evidence>
<dbReference type="GO" id="GO:0006119">
    <property type="term" value="P:oxidative phosphorylation"/>
    <property type="evidence" value="ECO:0007669"/>
    <property type="project" value="UniProtKB-UniPathway"/>
</dbReference>
<evidence type="ECO:0000256" key="8">
    <source>
        <dbReference type="ARBA" id="ARBA00022617"/>
    </source>
</evidence>
<dbReference type="FunFam" id="1.20.210.10:FF:000006">
    <property type="entry name" value="Cytochrome c oxidase subunit 1"/>
    <property type="match status" value="1"/>
</dbReference>
<feature type="transmembrane region" description="Helical" evidence="21">
    <location>
        <begin position="83"/>
        <end position="104"/>
    </location>
</feature>
<gene>
    <name evidence="23" type="ORF">SAMN05444858_11134</name>
</gene>
<evidence type="ECO:0000256" key="1">
    <source>
        <dbReference type="ARBA" id="ARBA00004651"/>
    </source>
</evidence>
<keyword evidence="8 20" id="KW-0349">Heme</keyword>
<feature type="transmembrane region" description="Helical" evidence="21">
    <location>
        <begin position="612"/>
        <end position="629"/>
    </location>
</feature>
<evidence type="ECO:0000256" key="3">
    <source>
        <dbReference type="ARBA" id="ARBA00009578"/>
    </source>
</evidence>
<evidence type="ECO:0000256" key="7">
    <source>
        <dbReference type="ARBA" id="ARBA00022475"/>
    </source>
</evidence>
<name>A0A1N7BIX9_9ACTN</name>
<dbReference type="SUPFAM" id="SSF81442">
    <property type="entry name" value="Cytochrome c oxidase subunit I-like"/>
    <property type="match status" value="1"/>
</dbReference>
<evidence type="ECO:0000256" key="15">
    <source>
        <dbReference type="ARBA" id="ARBA00023004"/>
    </source>
</evidence>
<dbReference type="PRINTS" id="PR01165">
    <property type="entry name" value="CYCOXIDASEI"/>
</dbReference>
<evidence type="ECO:0000256" key="18">
    <source>
        <dbReference type="ARBA" id="ARBA00025218"/>
    </source>
</evidence>
<dbReference type="EC" id="7.1.1.9" evidence="4 21"/>
<dbReference type="InterPro" id="IPR036927">
    <property type="entry name" value="Cyt_c_oxase-like_su1_sf"/>
</dbReference>
<dbReference type="Pfam" id="PF00115">
    <property type="entry name" value="COX1"/>
    <property type="match status" value="1"/>
</dbReference>
<comment type="similarity">
    <text evidence="3 20">Belongs to the heme-copper respiratory oxidase family.</text>
</comment>
<evidence type="ECO:0000256" key="2">
    <source>
        <dbReference type="ARBA" id="ARBA00004673"/>
    </source>
</evidence>